<dbReference type="InterPro" id="IPR051204">
    <property type="entry name" value="ABC_transp_perm/SBD"/>
</dbReference>
<feature type="transmembrane region" description="Helical" evidence="8">
    <location>
        <begin position="54"/>
        <end position="74"/>
    </location>
</feature>
<dbReference type="Proteomes" id="UP000184079">
    <property type="component" value="Unassembled WGS sequence"/>
</dbReference>
<sequence>METMQTFFSEYGNQLLFKTWEHLYISLISITLGIFVAVPLGVALTRIPKVADKIMSLVGIIQTFPTLAILAFFIPLLGIGKVPAIVALFFYSLLPILRNTYTGVYNVSDNIIEAGRGMGMTNWERIRMVELPLAVPVIMAGIRISTVYLIGWATLASYIGAGGLGDFIFDGLNLFKTEFILAGAIPTTLLALMIDYVLGRLETRLTPTGLRNPSEAA</sequence>
<keyword evidence="6 8" id="KW-1133">Transmembrane helix</keyword>
<evidence type="ECO:0000256" key="7">
    <source>
        <dbReference type="ARBA" id="ARBA00023136"/>
    </source>
</evidence>
<accession>A0A1M5T669</accession>
<comment type="similarity">
    <text evidence="2">Belongs to the binding-protein-dependent transport system permease family. CysTW subfamily.</text>
</comment>
<evidence type="ECO:0000256" key="5">
    <source>
        <dbReference type="ARBA" id="ARBA00022970"/>
    </source>
</evidence>
<feature type="transmembrane region" description="Helical" evidence="8">
    <location>
        <begin position="133"/>
        <end position="159"/>
    </location>
</feature>
<dbReference type="InterPro" id="IPR000515">
    <property type="entry name" value="MetI-like"/>
</dbReference>
<dbReference type="PANTHER" id="PTHR30177:SF28">
    <property type="entry name" value="CHOLINE TRANSPORT SYSTEM PERMEASE PROTEIN OPUBB"/>
    <property type="match status" value="1"/>
</dbReference>
<evidence type="ECO:0000256" key="2">
    <source>
        <dbReference type="ARBA" id="ARBA00007069"/>
    </source>
</evidence>
<dbReference type="PANTHER" id="PTHR30177">
    <property type="entry name" value="GLYCINE BETAINE/L-PROLINE TRANSPORT SYSTEM PERMEASE PROTEIN PROW"/>
    <property type="match status" value="1"/>
</dbReference>
<organism evidence="10 11">
    <name type="scientific">Virgibacillus chiguensis</name>
    <dbReference type="NCBI Taxonomy" id="411959"/>
    <lineage>
        <taxon>Bacteria</taxon>
        <taxon>Bacillati</taxon>
        <taxon>Bacillota</taxon>
        <taxon>Bacilli</taxon>
        <taxon>Bacillales</taxon>
        <taxon>Bacillaceae</taxon>
        <taxon>Virgibacillus</taxon>
    </lineage>
</organism>
<dbReference type="FunFam" id="1.10.3720.10:FF:000001">
    <property type="entry name" value="Glycine betaine ABC transporter, permease"/>
    <property type="match status" value="1"/>
</dbReference>
<evidence type="ECO:0000256" key="1">
    <source>
        <dbReference type="ARBA" id="ARBA00004651"/>
    </source>
</evidence>
<dbReference type="PROSITE" id="PS50928">
    <property type="entry name" value="ABC_TM1"/>
    <property type="match status" value="1"/>
</dbReference>
<feature type="transmembrane region" description="Helical" evidence="8">
    <location>
        <begin position="179"/>
        <end position="198"/>
    </location>
</feature>
<evidence type="ECO:0000313" key="10">
    <source>
        <dbReference type="EMBL" id="SHH46245.1"/>
    </source>
</evidence>
<dbReference type="RefSeq" id="WP_425303963.1">
    <property type="nucleotide sequence ID" value="NZ_FQXD01000007.1"/>
</dbReference>
<evidence type="ECO:0000256" key="4">
    <source>
        <dbReference type="ARBA" id="ARBA00022692"/>
    </source>
</evidence>
<keyword evidence="5" id="KW-0029">Amino-acid transport</keyword>
<dbReference type="GO" id="GO:0005886">
    <property type="term" value="C:plasma membrane"/>
    <property type="evidence" value="ECO:0007669"/>
    <property type="project" value="UniProtKB-SubCell"/>
</dbReference>
<evidence type="ECO:0000313" key="11">
    <source>
        <dbReference type="Proteomes" id="UP000184079"/>
    </source>
</evidence>
<dbReference type="CDD" id="cd06261">
    <property type="entry name" value="TM_PBP2"/>
    <property type="match status" value="1"/>
</dbReference>
<dbReference type="EMBL" id="FQXD01000007">
    <property type="protein sequence ID" value="SHH46245.1"/>
    <property type="molecule type" value="Genomic_DNA"/>
</dbReference>
<dbReference type="GO" id="GO:0055085">
    <property type="term" value="P:transmembrane transport"/>
    <property type="evidence" value="ECO:0007669"/>
    <property type="project" value="InterPro"/>
</dbReference>
<evidence type="ECO:0000256" key="8">
    <source>
        <dbReference type="RuleBase" id="RU363032"/>
    </source>
</evidence>
<dbReference type="Gene3D" id="1.10.3720.10">
    <property type="entry name" value="MetI-like"/>
    <property type="match status" value="1"/>
</dbReference>
<gene>
    <name evidence="10" type="ORF">SAMN05421807_107130</name>
</gene>
<feature type="transmembrane region" description="Helical" evidence="8">
    <location>
        <begin position="80"/>
        <end position="97"/>
    </location>
</feature>
<keyword evidence="3 8" id="KW-0813">Transport</keyword>
<keyword evidence="11" id="KW-1185">Reference proteome</keyword>
<name>A0A1M5T669_9BACI</name>
<keyword evidence="4 8" id="KW-0812">Transmembrane</keyword>
<dbReference type="Pfam" id="PF00528">
    <property type="entry name" value="BPD_transp_1"/>
    <property type="match status" value="1"/>
</dbReference>
<dbReference type="AlphaFoldDB" id="A0A1M5T669"/>
<proteinExistence type="inferred from homology"/>
<evidence type="ECO:0000256" key="6">
    <source>
        <dbReference type="ARBA" id="ARBA00022989"/>
    </source>
</evidence>
<evidence type="ECO:0000259" key="9">
    <source>
        <dbReference type="PROSITE" id="PS50928"/>
    </source>
</evidence>
<comment type="subcellular location">
    <subcellularLocation>
        <location evidence="1 8">Cell membrane</location>
        <topology evidence="1 8">Multi-pass membrane protein</topology>
    </subcellularLocation>
</comment>
<dbReference type="SUPFAM" id="SSF161098">
    <property type="entry name" value="MetI-like"/>
    <property type="match status" value="1"/>
</dbReference>
<dbReference type="InterPro" id="IPR035906">
    <property type="entry name" value="MetI-like_sf"/>
</dbReference>
<keyword evidence="7 8" id="KW-0472">Membrane</keyword>
<evidence type="ECO:0000256" key="3">
    <source>
        <dbReference type="ARBA" id="ARBA00022448"/>
    </source>
</evidence>
<protein>
    <submittedName>
        <fullName evidence="10">Osmoprotectant transport system permease protein</fullName>
    </submittedName>
</protein>
<dbReference type="GO" id="GO:0031460">
    <property type="term" value="P:glycine betaine transport"/>
    <property type="evidence" value="ECO:0007669"/>
    <property type="project" value="TreeGrafter"/>
</dbReference>
<dbReference type="GO" id="GO:0006865">
    <property type="term" value="P:amino acid transport"/>
    <property type="evidence" value="ECO:0007669"/>
    <property type="project" value="UniProtKB-KW"/>
</dbReference>
<feature type="domain" description="ABC transmembrane type-1" evidence="9">
    <location>
        <begin position="19"/>
        <end position="198"/>
    </location>
</feature>
<feature type="transmembrane region" description="Helical" evidence="8">
    <location>
        <begin position="23"/>
        <end position="42"/>
    </location>
</feature>
<reference evidence="11" key="1">
    <citation type="submission" date="2016-11" db="EMBL/GenBank/DDBJ databases">
        <authorList>
            <person name="Varghese N."/>
            <person name="Submissions S."/>
        </authorList>
    </citation>
    <scope>NUCLEOTIDE SEQUENCE [LARGE SCALE GENOMIC DNA]</scope>
    <source>
        <strain evidence="11">CGMCC 1.6496</strain>
    </source>
</reference>